<evidence type="ECO:0000313" key="2">
    <source>
        <dbReference type="EMBL" id="JAP95020.1"/>
    </source>
</evidence>
<evidence type="ECO:0000256" key="1">
    <source>
        <dbReference type="SAM" id="MobiDB-lite"/>
    </source>
</evidence>
<organism evidence="2">
    <name type="scientific">Trepomonas sp. PC1</name>
    <dbReference type="NCBI Taxonomy" id="1076344"/>
    <lineage>
        <taxon>Eukaryota</taxon>
        <taxon>Metamonada</taxon>
        <taxon>Diplomonadida</taxon>
        <taxon>Hexamitidae</taxon>
        <taxon>Hexamitinae</taxon>
        <taxon>Trepomonas</taxon>
    </lineage>
</organism>
<sequence length="585" mass="64998">VAGYPNIEQCAYEVPIPQIQCTGNKGLMTWADIQQLVGGTAQMTRSNNKQKHQNKIIQWIGTLISCDAQQNSLNIKMNPSYAADPSRPDVILVLNKPLSADLFQQFIGKSMDFTAKISQIKEGQVIAVFQNYDIYQRNYIPAPIQQILSQGALPAERLQQDLHQSPQWLEFLNDTYPVVLQHQLTALSQNPSILTCEVVKKSATELLVKTNPPSASAYMQPNPINPPYDICVKLGPGVMVPPAVKTGSLVSIPGKYTAIDQNNIISYQGSSVLHHTQATQTLDKLPTVGGKVQYDAKAMQIVQKFKSMAEEYKQCLNKIVSISRSSSQSSQVKSPSVPMVRPVIGGPTVIKPNIQPNVVPTMRPVSNPPVPVVLNKPAEQTIEAPVEQKQEIEEPKVVEEPQQEEPKQEEIKQEEPKQEEDPNKPKSIYDENGKVVLEEKPSEYAGKNLDDVTIELMKNAPAAAWTQPKILDDMNQEDDALARIRRLRESGMLNQLNESADKHLDELAGFGKSKQQVDEWGMPVQQNDYYGGQQDYYSGNQSGGYDYTQGGYDYNSNQYGSNQYGGSDYNTGGYNYGGNNYNNGW</sequence>
<proteinExistence type="predicted"/>
<name>A0A146KDW0_9EUKA</name>
<dbReference type="AlphaFoldDB" id="A0A146KDW0"/>
<protein>
    <submittedName>
        <fullName evidence="2">Uncharacterized protein</fullName>
    </submittedName>
</protein>
<feature type="region of interest" description="Disordered" evidence="1">
    <location>
        <begin position="385"/>
        <end position="434"/>
    </location>
</feature>
<gene>
    <name evidence="2" type="ORF">TPC1_12112</name>
</gene>
<accession>A0A146KDW0</accession>
<dbReference type="EMBL" id="GDID01001586">
    <property type="protein sequence ID" value="JAP95020.1"/>
    <property type="molecule type" value="Transcribed_RNA"/>
</dbReference>
<feature type="compositionally biased region" description="Basic and acidic residues" evidence="1">
    <location>
        <begin position="386"/>
        <end position="434"/>
    </location>
</feature>
<reference evidence="2" key="1">
    <citation type="submission" date="2015-07" db="EMBL/GenBank/DDBJ databases">
        <title>Adaptation to a free-living lifestyle via gene acquisitions in the diplomonad Trepomonas sp. PC1.</title>
        <authorList>
            <person name="Xu F."/>
            <person name="Jerlstrom-Hultqvist J."/>
            <person name="Kolisko M."/>
            <person name="Simpson A.G.B."/>
            <person name="Roger A.J."/>
            <person name="Svard S.G."/>
            <person name="Andersson J.O."/>
        </authorList>
    </citation>
    <scope>NUCLEOTIDE SEQUENCE</scope>
    <source>
        <strain evidence="2">PC1</strain>
    </source>
</reference>
<feature type="non-terminal residue" evidence="2">
    <location>
        <position position="1"/>
    </location>
</feature>